<gene>
    <name evidence="2" type="ORF">SAMN05192539_103652</name>
</gene>
<protein>
    <submittedName>
        <fullName evidence="2">Uncharacterized protein</fullName>
    </submittedName>
</protein>
<evidence type="ECO:0000256" key="1">
    <source>
        <dbReference type="SAM" id="Phobius"/>
    </source>
</evidence>
<keyword evidence="1" id="KW-0472">Membrane</keyword>
<evidence type="ECO:0000313" key="2">
    <source>
        <dbReference type="EMBL" id="SEK06246.1"/>
    </source>
</evidence>
<feature type="transmembrane region" description="Helical" evidence="1">
    <location>
        <begin position="28"/>
        <end position="46"/>
    </location>
</feature>
<keyword evidence="1" id="KW-0812">Transmembrane</keyword>
<accession>A0A1H7DWX8</accession>
<dbReference type="OrthoDB" id="9814116at2"/>
<dbReference type="RefSeq" id="WP_090872349.1">
    <property type="nucleotide sequence ID" value="NZ_FNYE01000036.1"/>
</dbReference>
<organism evidence="2 3">
    <name type="scientific">Paraburkholderia diazotrophica</name>
    <dbReference type="NCBI Taxonomy" id="667676"/>
    <lineage>
        <taxon>Bacteria</taxon>
        <taxon>Pseudomonadati</taxon>
        <taxon>Pseudomonadota</taxon>
        <taxon>Betaproteobacteria</taxon>
        <taxon>Burkholderiales</taxon>
        <taxon>Burkholderiaceae</taxon>
        <taxon>Paraburkholderia</taxon>
    </lineage>
</organism>
<dbReference type="Proteomes" id="UP000198866">
    <property type="component" value="Unassembled WGS sequence"/>
</dbReference>
<evidence type="ECO:0000313" key="3">
    <source>
        <dbReference type="Proteomes" id="UP000198866"/>
    </source>
</evidence>
<proteinExistence type="predicted"/>
<reference evidence="3" key="1">
    <citation type="submission" date="2016-10" db="EMBL/GenBank/DDBJ databases">
        <authorList>
            <person name="Varghese N."/>
            <person name="Submissions S."/>
        </authorList>
    </citation>
    <scope>NUCLEOTIDE SEQUENCE [LARGE SCALE GENOMIC DNA]</scope>
    <source>
        <strain evidence="3">LMG 26031</strain>
    </source>
</reference>
<keyword evidence="3" id="KW-1185">Reference proteome</keyword>
<dbReference type="AlphaFoldDB" id="A0A1H7DWX8"/>
<keyword evidence="1" id="KW-1133">Transmembrane helix</keyword>
<sequence>MGFLVVAALIGLIPAAIAKGKGRSFGAWWIYGAAIFIVALPHSLLMKSNQAGIERQQLADGMKKCRHCAEFIKQDANVCRYCGRDV</sequence>
<dbReference type="EMBL" id="FNYE01000036">
    <property type="protein sequence ID" value="SEK06246.1"/>
    <property type="molecule type" value="Genomic_DNA"/>
</dbReference>
<dbReference type="STRING" id="667676.SAMN05192539_103652"/>
<name>A0A1H7DWX8_9BURK</name>